<dbReference type="InterPro" id="IPR050267">
    <property type="entry name" value="Anti-sigma-factor_SerPK"/>
</dbReference>
<keyword evidence="4" id="KW-0067">ATP-binding</keyword>
<gene>
    <name evidence="4" type="ORF">ABT322_14970</name>
</gene>
<evidence type="ECO:0000256" key="2">
    <source>
        <dbReference type="SAM" id="MobiDB-lite"/>
    </source>
</evidence>
<feature type="region of interest" description="Disordered" evidence="2">
    <location>
        <begin position="153"/>
        <end position="176"/>
    </location>
</feature>
<dbReference type="EMBL" id="JBEPCV010000012">
    <property type="protein sequence ID" value="MER6905053.1"/>
    <property type="molecule type" value="Genomic_DNA"/>
</dbReference>
<dbReference type="PANTHER" id="PTHR35526">
    <property type="entry name" value="ANTI-SIGMA-F FACTOR RSBW-RELATED"/>
    <property type="match status" value="1"/>
</dbReference>
<dbReference type="SUPFAM" id="SSF55874">
    <property type="entry name" value="ATPase domain of HSP90 chaperone/DNA topoisomerase II/histidine kinase"/>
    <property type="match status" value="1"/>
</dbReference>
<name>A0ABV1VEY9_9ACTN</name>
<dbReference type="GO" id="GO:0005524">
    <property type="term" value="F:ATP binding"/>
    <property type="evidence" value="ECO:0007669"/>
    <property type="project" value="UniProtKB-KW"/>
</dbReference>
<dbReference type="Proteomes" id="UP001490330">
    <property type="component" value="Unassembled WGS sequence"/>
</dbReference>
<evidence type="ECO:0000313" key="4">
    <source>
        <dbReference type="EMBL" id="MER6905053.1"/>
    </source>
</evidence>
<comment type="caution">
    <text evidence="4">The sequence shown here is derived from an EMBL/GenBank/DDBJ whole genome shotgun (WGS) entry which is preliminary data.</text>
</comment>
<proteinExistence type="predicted"/>
<sequence length="213" mass="22839">MPFVVVLADPAPAEKRLQAQMVIGVVPDRGREGELMNVQSSDAALQRPDEVLEVAVRNLVGPHPSDRVENVSISVRRRAFEVVAVYPAEVAAVSRGRQELHELIVLTGLTAIADAVALGAHELMANAVTHGCRHQAVKAFTVKVTHSSGRLRVEVQDPSSRRPFQRPPSDEREGGRGLLLVDALAASWGVQPDPGGGKTVWMELDVPSEGATS</sequence>
<keyword evidence="1" id="KW-0723">Serine/threonine-protein kinase</keyword>
<accession>A0ABV1VEY9</accession>
<evidence type="ECO:0000256" key="1">
    <source>
        <dbReference type="ARBA" id="ARBA00022527"/>
    </source>
</evidence>
<keyword evidence="1" id="KW-0418">Kinase</keyword>
<dbReference type="PANTHER" id="PTHR35526:SF3">
    <property type="entry name" value="ANTI-SIGMA-F FACTOR RSBW"/>
    <property type="match status" value="1"/>
</dbReference>
<organism evidence="4 5">
    <name type="scientific">Streptomyces flaveolus</name>
    <dbReference type="NCBI Taxonomy" id="67297"/>
    <lineage>
        <taxon>Bacteria</taxon>
        <taxon>Bacillati</taxon>
        <taxon>Actinomycetota</taxon>
        <taxon>Actinomycetes</taxon>
        <taxon>Kitasatosporales</taxon>
        <taxon>Streptomycetaceae</taxon>
        <taxon>Streptomyces</taxon>
    </lineage>
</organism>
<keyword evidence="5" id="KW-1185">Reference proteome</keyword>
<reference evidence="4 5" key="1">
    <citation type="submission" date="2024-06" db="EMBL/GenBank/DDBJ databases">
        <title>The Natural Products Discovery Center: Release of the First 8490 Sequenced Strains for Exploring Actinobacteria Biosynthetic Diversity.</title>
        <authorList>
            <person name="Kalkreuter E."/>
            <person name="Kautsar S.A."/>
            <person name="Yang D."/>
            <person name="Bader C.D."/>
            <person name="Teijaro C.N."/>
            <person name="Fluegel L."/>
            <person name="Davis C.M."/>
            <person name="Simpson J.R."/>
            <person name="Lauterbach L."/>
            <person name="Steele A.D."/>
            <person name="Gui C."/>
            <person name="Meng S."/>
            <person name="Li G."/>
            <person name="Viehrig K."/>
            <person name="Ye F."/>
            <person name="Su P."/>
            <person name="Kiefer A.F."/>
            <person name="Nichols A."/>
            <person name="Cepeda A.J."/>
            <person name="Yan W."/>
            <person name="Fan B."/>
            <person name="Jiang Y."/>
            <person name="Adhikari A."/>
            <person name="Zheng C.-J."/>
            <person name="Schuster L."/>
            <person name="Cowan T.M."/>
            <person name="Smanski M.J."/>
            <person name="Chevrette M.G."/>
            <person name="De Carvalho L.P.S."/>
            <person name="Shen B."/>
        </authorList>
    </citation>
    <scope>NUCLEOTIDE SEQUENCE [LARGE SCALE GENOMIC DNA]</scope>
    <source>
        <strain evidence="4 5">NPDC000632</strain>
    </source>
</reference>
<evidence type="ECO:0000313" key="5">
    <source>
        <dbReference type="Proteomes" id="UP001490330"/>
    </source>
</evidence>
<dbReference type="RefSeq" id="WP_350716726.1">
    <property type="nucleotide sequence ID" value="NZ_JBEPCO010000005.1"/>
</dbReference>
<dbReference type="Gene3D" id="3.30.565.10">
    <property type="entry name" value="Histidine kinase-like ATPase, C-terminal domain"/>
    <property type="match status" value="1"/>
</dbReference>
<dbReference type="InterPro" id="IPR003594">
    <property type="entry name" value="HATPase_dom"/>
</dbReference>
<keyword evidence="1" id="KW-0808">Transferase</keyword>
<feature type="domain" description="Histidine kinase/HSP90-like ATPase" evidence="3">
    <location>
        <begin position="87"/>
        <end position="202"/>
    </location>
</feature>
<keyword evidence="4" id="KW-0547">Nucleotide-binding</keyword>
<dbReference type="InterPro" id="IPR036890">
    <property type="entry name" value="HATPase_C_sf"/>
</dbReference>
<protein>
    <submittedName>
        <fullName evidence="4">ATP-binding protein</fullName>
    </submittedName>
</protein>
<dbReference type="Pfam" id="PF13581">
    <property type="entry name" value="HATPase_c_2"/>
    <property type="match status" value="1"/>
</dbReference>
<dbReference type="CDD" id="cd16936">
    <property type="entry name" value="HATPase_RsbW-like"/>
    <property type="match status" value="1"/>
</dbReference>
<evidence type="ECO:0000259" key="3">
    <source>
        <dbReference type="Pfam" id="PF13581"/>
    </source>
</evidence>
<feature type="region of interest" description="Disordered" evidence="2">
    <location>
        <begin position="190"/>
        <end position="213"/>
    </location>
</feature>